<proteinExistence type="predicted"/>
<keyword evidence="1" id="KW-1133">Transmembrane helix</keyword>
<dbReference type="EMBL" id="QZFU01000056">
    <property type="protein sequence ID" value="RJO67952.1"/>
    <property type="molecule type" value="Genomic_DNA"/>
</dbReference>
<protein>
    <submittedName>
        <fullName evidence="2">Uncharacterized protein</fullName>
    </submittedName>
</protein>
<name>A0A3A4K572_9NOCA</name>
<keyword evidence="1" id="KW-0812">Transmembrane</keyword>
<dbReference type="AlphaFoldDB" id="A0A3A4K572"/>
<keyword evidence="1" id="KW-0472">Membrane</keyword>
<accession>A0A3A4K572</accession>
<keyword evidence="3" id="KW-1185">Reference proteome</keyword>
<sequence>MLPAGLTLALHAIGAIISGVWGGGVISAALSWHGLCLINPAESLSILVRLTTMPTNPAAAWPSDPRPGPAWLTWLSIVLAAIVWCSIVGILSGVLDGRNRRHDGIATVTDLRRSGLDAGTAIRKAGHEYPKLVARSRRRSRR</sequence>
<gene>
    <name evidence="2" type="ORF">D5S18_34185</name>
</gene>
<feature type="transmembrane region" description="Helical" evidence="1">
    <location>
        <begin position="71"/>
        <end position="95"/>
    </location>
</feature>
<reference evidence="2 3" key="1">
    <citation type="submission" date="2018-09" db="EMBL/GenBank/DDBJ databases">
        <title>YIM PH21274 draft genome.</title>
        <authorList>
            <person name="Miao C."/>
        </authorList>
    </citation>
    <scope>NUCLEOTIDE SEQUENCE [LARGE SCALE GENOMIC DNA]</scope>
    <source>
        <strain evidence="2 3">YIM PH 21724</strain>
    </source>
</reference>
<evidence type="ECO:0000256" key="1">
    <source>
        <dbReference type="SAM" id="Phobius"/>
    </source>
</evidence>
<organism evidence="2 3">
    <name type="scientific">Nocardia panacis</name>
    <dbReference type="NCBI Taxonomy" id="2340916"/>
    <lineage>
        <taxon>Bacteria</taxon>
        <taxon>Bacillati</taxon>
        <taxon>Actinomycetota</taxon>
        <taxon>Actinomycetes</taxon>
        <taxon>Mycobacteriales</taxon>
        <taxon>Nocardiaceae</taxon>
        <taxon>Nocardia</taxon>
    </lineage>
</organism>
<evidence type="ECO:0000313" key="2">
    <source>
        <dbReference type="EMBL" id="RJO67952.1"/>
    </source>
</evidence>
<comment type="caution">
    <text evidence="2">The sequence shown here is derived from an EMBL/GenBank/DDBJ whole genome shotgun (WGS) entry which is preliminary data.</text>
</comment>
<evidence type="ECO:0000313" key="3">
    <source>
        <dbReference type="Proteomes" id="UP000266677"/>
    </source>
</evidence>
<dbReference type="Proteomes" id="UP000266677">
    <property type="component" value="Unassembled WGS sequence"/>
</dbReference>